<evidence type="ECO:0000256" key="6">
    <source>
        <dbReference type="SAM" id="MobiDB-lite"/>
    </source>
</evidence>
<accession>A0ABP8Q8Y3</accession>
<evidence type="ECO:0000313" key="8">
    <source>
        <dbReference type="EMBL" id="GAA4498039.1"/>
    </source>
</evidence>
<keyword evidence="5 7" id="KW-0472">Membrane</keyword>
<evidence type="ECO:0000256" key="3">
    <source>
        <dbReference type="ARBA" id="ARBA00022692"/>
    </source>
</evidence>
<dbReference type="Proteomes" id="UP001500503">
    <property type="component" value="Unassembled WGS sequence"/>
</dbReference>
<feature type="transmembrane region" description="Helical" evidence="7">
    <location>
        <begin position="108"/>
        <end position="129"/>
    </location>
</feature>
<organism evidence="8 9">
    <name type="scientific">Actinoallomurus oryzae</name>
    <dbReference type="NCBI Taxonomy" id="502180"/>
    <lineage>
        <taxon>Bacteria</taxon>
        <taxon>Bacillati</taxon>
        <taxon>Actinomycetota</taxon>
        <taxon>Actinomycetes</taxon>
        <taxon>Streptosporangiales</taxon>
        <taxon>Thermomonosporaceae</taxon>
        <taxon>Actinoallomurus</taxon>
    </lineage>
</organism>
<keyword evidence="3 7" id="KW-0812">Transmembrane</keyword>
<feature type="transmembrane region" description="Helical" evidence="7">
    <location>
        <begin position="20"/>
        <end position="43"/>
    </location>
</feature>
<protein>
    <submittedName>
        <fullName evidence="8">ABC transporter permease</fullName>
    </submittedName>
</protein>
<keyword evidence="4 7" id="KW-1133">Transmembrane helix</keyword>
<reference evidence="9" key="1">
    <citation type="journal article" date="2019" name="Int. J. Syst. Evol. Microbiol.">
        <title>The Global Catalogue of Microorganisms (GCM) 10K type strain sequencing project: providing services to taxonomists for standard genome sequencing and annotation.</title>
        <authorList>
            <consortium name="The Broad Institute Genomics Platform"/>
            <consortium name="The Broad Institute Genome Sequencing Center for Infectious Disease"/>
            <person name="Wu L."/>
            <person name="Ma J."/>
        </authorList>
    </citation>
    <scope>NUCLEOTIDE SEQUENCE [LARGE SCALE GENOMIC DNA]</scope>
    <source>
        <strain evidence="9">JCM 17933</strain>
    </source>
</reference>
<evidence type="ECO:0000256" key="5">
    <source>
        <dbReference type="ARBA" id="ARBA00023136"/>
    </source>
</evidence>
<name>A0ABP8Q8Y3_9ACTN</name>
<evidence type="ECO:0000256" key="1">
    <source>
        <dbReference type="ARBA" id="ARBA00004141"/>
    </source>
</evidence>
<feature type="transmembrane region" description="Helical" evidence="7">
    <location>
        <begin position="232"/>
        <end position="254"/>
    </location>
</feature>
<feature type="transmembrane region" description="Helical" evidence="7">
    <location>
        <begin position="205"/>
        <end position="226"/>
    </location>
</feature>
<dbReference type="RefSeq" id="WP_345466317.1">
    <property type="nucleotide sequence ID" value="NZ_BAABHF010000023.1"/>
</dbReference>
<evidence type="ECO:0000256" key="7">
    <source>
        <dbReference type="SAM" id="Phobius"/>
    </source>
</evidence>
<evidence type="ECO:0000256" key="2">
    <source>
        <dbReference type="ARBA" id="ARBA00005268"/>
    </source>
</evidence>
<comment type="similarity">
    <text evidence="2">Belongs to the UPF0014 family.</text>
</comment>
<dbReference type="PANTHER" id="PTHR30028">
    <property type="entry name" value="UPF0014 INNER MEMBRANE PROTEIN YBBM-RELATED"/>
    <property type="match status" value="1"/>
</dbReference>
<proteinExistence type="inferred from homology"/>
<feature type="region of interest" description="Disordered" evidence="6">
    <location>
        <begin position="269"/>
        <end position="288"/>
    </location>
</feature>
<dbReference type="PANTHER" id="PTHR30028:SF0">
    <property type="entry name" value="PROTEIN ALUMINUM SENSITIVE 3"/>
    <property type="match status" value="1"/>
</dbReference>
<sequence>MTVHDGLWSAMEVAGSSTLLPVGPALGVVMAVLALVGTAVAAVGRLGYGPAVLRSGVRAAVQLALVSVVIAAITRSIPLTVAFVVLMYGVAARVAGRRITTGRAAWWAAVPIGVATAPVILMLVATGLVPPRGLTMIPIAGILIGGALTATTLAGRRAVDELAHRRGEVEAALSIGLTDRDAALEICRPHAATALIPALDQTRTVGLVTLPGAFVGMLLGGASPVAAGAVQLFVLIALLAVEAVAIVLTIELAARGRFGHPVTIAVAGTARPPRAERRRWQRKDQPAR</sequence>
<comment type="subcellular location">
    <subcellularLocation>
        <location evidence="1">Membrane</location>
        <topology evidence="1">Multi-pass membrane protein</topology>
    </subcellularLocation>
</comment>
<keyword evidence="9" id="KW-1185">Reference proteome</keyword>
<comment type="caution">
    <text evidence="8">The sequence shown here is derived from an EMBL/GenBank/DDBJ whole genome shotgun (WGS) entry which is preliminary data.</text>
</comment>
<dbReference type="EMBL" id="BAABHF010000023">
    <property type="protein sequence ID" value="GAA4498039.1"/>
    <property type="molecule type" value="Genomic_DNA"/>
</dbReference>
<feature type="transmembrane region" description="Helical" evidence="7">
    <location>
        <begin position="135"/>
        <end position="155"/>
    </location>
</feature>
<gene>
    <name evidence="8" type="ORF">GCM10023191_042540</name>
</gene>
<dbReference type="Pfam" id="PF03649">
    <property type="entry name" value="UPF0014"/>
    <property type="match status" value="1"/>
</dbReference>
<dbReference type="InterPro" id="IPR005226">
    <property type="entry name" value="UPF0014_fam"/>
</dbReference>
<evidence type="ECO:0000256" key="4">
    <source>
        <dbReference type="ARBA" id="ARBA00022989"/>
    </source>
</evidence>
<evidence type="ECO:0000313" key="9">
    <source>
        <dbReference type="Proteomes" id="UP001500503"/>
    </source>
</evidence>